<protein>
    <submittedName>
        <fullName evidence="1">Uncharacterized protein</fullName>
    </submittedName>
</protein>
<accession>A0A0F9GXC2</accession>
<evidence type="ECO:0000313" key="1">
    <source>
        <dbReference type="EMBL" id="KKM03414.1"/>
    </source>
</evidence>
<organism evidence="1">
    <name type="scientific">marine sediment metagenome</name>
    <dbReference type="NCBI Taxonomy" id="412755"/>
    <lineage>
        <taxon>unclassified sequences</taxon>
        <taxon>metagenomes</taxon>
        <taxon>ecological metagenomes</taxon>
    </lineage>
</organism>
<sequence>MKVTEIQIDGKKRKIRITSKTNKAAIFVEKDHQEKLIAHIVINVDNIWDLACRIQIEADGYQGCGGDVEGYRIVLSMFCV</sequence>
<comment type="caution">
    <text evidence="1">The sequence shown here is derived from an EMBL/GenBank/DDBJ whole genome shotgun (WGS) entry which is preliminary data.</text>
</comment>
<dbReference type="EMBL" id="LAZR01016685">
    <property type="protein sequence ID" value="KKM03414.1"/>
    <property type="molecule type" value="Genomic_DNA"/>
</dbReference>
<reference evidence="1" key="1">
    <citation type="journal article" date="2015" name="Nature">
        <title>Complex archaea that bridge the gap between prokaryotes and eukaryotes.</title>
        <authorList>
            <person name="Spang A."/>
            <person name="Saw J.H."/>
            <person name="Jorgensen S.L."/>
            <person name="Zaremba-Niedzwiedzka K."/>
            <person name="Martijn J."/>
            <person name="Lind A.E."/>
            <person name="van Eijk R."/>
            <person name="Schleper C."/>
            <person name="Guy L."/>
            <person name="Ettema T.J."/>
        </authorList>
    </citation>
    <scope>NUCLEOTIDE SEQUENCE</scope>
</reference>
<name>A0A0F9GXC2_9ZZZZ</name>
<proteinExistence type="predicted"/>
<gene>
    <name evidence="1" type="ORF">LCGC14_1774660</name>
</gene>
<dbReference type="AlphaFoldDB" id="A0A0F9GXC2"/>